<dbReference type="eggNOG" id="COG4430">
    <property type="taxonomic scope" value="Bacteria"/>
</dbReference>
<evidence type="ECO:0000313" key="2">
    <source>
        <dbReference type="EMBL" id="OXA86017.1"/>
    </source>
</evidence>
<evidence type="ECO:0000313" key="4">
    <source>
        <dbReference type="Proteomes" id="UP000198424"/>
    </source>
</evidence>
<dbReference type="EMBL" id="JPRM01000018">
    <property type="protein sequence ID" value="KFF15762.1"/>
    <property type="molecule type" value="Genomic_DNA"/>
</dbReference>
<reference evidence="2 4" key="2">
    <citation type="submission" date="2016-11" db="EMBL/GenBank/DDBJ databases">
        <title>Whole genomes of Flavobacteriaceae.</title>
        <authorList>
            <person name="Stine C."/>
            <person name="Li C."/>
            <person name="Tadesse D."/>
        </authorList>
    </citation>
    <scope>NUCLEOTIDE SEQUENCE [LARGE SCALE GENOMIC DNA]</scope>
    <source>
        <strain evidence="2 4">ATCC 29551</strain>
    </source>
</reference>
<keyword evidence="4" id="KW-1185">Reference proteome</keyword>
<comment type="caution">
    <text evidence="1">The sequence shown here is derived from an EMBL/GenBank/DDBJ whole genome shotgun (WGS) entry which is preliminary data.</text>
</comment>
<protein>
    <submittedName>
        <fullName evidence="1">Bacteriocin-protection protein</fullName>
    </submittedName>
</protein>
<accession>A0A086AGE8</accession>
<dbReference type="Pfam" id="PF13376">
    <property type="entry name" value="OmdA"/>
    <property type="match status" value="1"/>
</dbReference>
<dbReference type="STRING" id="991.IW20_12720"/>
<dbReference type="Proteomes" id="UP000198424">
    <property type="component" value="Unassembled WGS sequence"/>
</dbReference>
<sequence length="187" mass="22056">MVPIFFENQSEFRQWLIQNHQLKTELLVGFYKVNSNKPSMTWSQSVDEAICFGWIDGVRRSVDTDSYSIRFTPRKTTSIWSAINIKKVEDLTKQGLMQPAGIAIFKLRKEDKSRIYTHEIEEVHFSEEFEKIFKANEKAWNFFQSLAPSYKKVSKNWVMSAKQEATRIKRLNELIADSAESKNKWKY</sequence>
<name>A0A086AGE8_FLAHY</name>
<gene>
    <name evidence="2" type="ORF">B0A62_23775</name>
    <name evidence="1" type="ORF">IW20_12720</name>
</gene>
<organism evidence="1 3">
    <name type="scientific">Flavobacterium hydatis</name>
    <name type="common">Cytophaga aquatilis</name>
    <dbReference type="NCBI Taxonomy" id="991"/>
    <lineage>
        <taxon>Bacteria</taxon>
        <taxon>Pseudomonadati</taxon>
        <taxon>Bacteroidota</taxon>
        <taxon>Flavobacteriia</taxon>
        <taxon>Flavobacteriales</taxon>
        <taxon>Flavobacteriaceae</taxon>
        <taxon>Flavobacterium</taxon>
    </lineage>
</organism>
<evidence type="ECO:0000313" key="1">
    <source>
        <dbReference type="EMBL" id="KFF15762.1"/>
    </source>
</evidence>
<dbReference type="OrthoDB" id="9796999at2"/>
<evidence type="ECO:0000313" key="3">
    <source>
        <dbReference type="Proteomes" id="UP000028712"/>
    </source>
</evidence>
<dbReference type="RefSeq" id="WP_035622672.1">
    <property type="nucleotide sequence ID" value="NZ_JBEWQG010000038.1"/>
</dbReference>
<reference evidence="1 3" key="1">
    <citation type="submission" date="2014-07" db="EMBL/GenBank/DDBJ databases">
        <title>Genome of Flavobacterium hydatis DSM 2063.</title>
        <authorList>
            <person name="Pipes S.E."/>
            <person name="Stropko S.J."/>
            <person name="Newman J.D."/>
        </authorList>
    </citation>
    <scope>NUCLEOTIDE SEQUENCE [LARGE SCALE GENOMIC DNA]</scope>
    <source>
        <strain evidence="1 3">DSM 2063</strain>
    </source>
</reference>
<proteinExistence type="predicted"/>
<dbReference type="EMBL" id="MUGY01000049">
    <property type="protein sequence ID" value="OXA86017.1"/>
    <property type="molecule type" value="Genomic_DNA"/>
</dbReference>
<dbReference type="AlphaFoldDB" id="A0A086AGE8"/>
<dbReference type="Proteomes" id="UP000028712">
    <property type="component" value="Unassembled WGS sequence"/>
</dbReference>